<feature type="domain" description="Luciferase-like" evidence="8">
    <location>
        <begin position="5"/>
        <end position="282"/>
    </location>
</feature>
<dbReference type="EMBL" id="JAEDXG010000109">
    <property type="protein sequence ID" value="MBH9702670.1"/>
    <property type="molecule type" value="Genomic_DNA"/>
</dbReference>
<dbReference type="AlphaFoldDB" id="A0A8I1DRZ5"/>
<dbReference type="SUPFAM" id="SSF51679">
    <property type="entry name" value="Bacterial luciferase-like"/>
    <property type="match status" value="1"/>
</dbReference>
<dbReference type="InterPro" id="IPR036661">
    <property type="entry name" value="Luciferase-like_sf"/>
</dbReference>
<dbReference type="RefSeq" id="WP_198114890.1">
    <property type="nucleotide sequence ID" value="NZ_JAEDXG010000109.1"/>
</dbReference>
<feature type="binding site" evidence="6">
    <location>
        <position position="49"/>
    </location>
    <ligand>
        <name>FMN</name>
        <dbReference type="ChEBI" id="CHEBI:58210"/>
    </ligand>
</feature>
<dbReference type="InterPro" id="IPR011251">
    <property type="entry name" value="Luciferase-like_dom"/>
</dbReference>
<name>A0A8I1DRZ5_BURCE</name>
<keyword evidence="1 6" id="KW-0285">Flavoprotein</keyword>
<dbReference type="PIRSF" id="PIRSF000337">
    <property type="entry name" value="NTA_MOA"/>
    <property type="match status" value="1"/>
</dbReference>
<dbReference type="Gene3D" id="3.20.20.30">
    <property type="entry name" value="Luciferase-like domain"/>
    <property type="match status" value="1"/>
</dbReference>
<dbReference type="InterPro" id="IPR016215">
    <property type="entry name" value="NTA_MOA"/>
</dbReference>
<keyword evidence="3" id="KW-0560">Oxidoreductase</keyword>
<protein>
    <submittedName>
        <fullName evidence="9">LLM class flavin-dependent oxidoreductase</fullName>
    </submittedName>
</protein>
<dbReference type="Proteomes" id="UP000645612">
    <property type="component" value="Unassembled WGS sequence"/>
</dbReference>
<evidence type="ECO:0000256" key="4">
    <source>
        <dbReference type="ARBA" id="ARBA00023033"/>
    </source>
</evidence>
<feature type="binding site" evidence="6">
    <location>
        <position position="125"/>
    </location>
    <ligand>
        <name>FMN</name>
        <dbReference type="ChEBI" id="CHEBI:58210"/>
    </ligand>
</feature>
<comment type="caution">
    <text evidence="9">The sequence shown here is derived from an EMBL/GenBank/DDBJ whole genome shotgun (WGS) entry which is preliminary data.</text>
</comment>
<evidence type="ECO:0000256" key="2">
    <source>
        <dbReference type="ARBA" id="ARBA00022643"/>
    </source>
</evidence>
<keyword evidence="4" id="KW-0503">Monooxygenase</keyword>
<feature type="compositionally biased region" description="Basic and acidic residues" evidence="7">
    <location>
        <begin position="344"/>
        <end position="361"/>
    </location>
</feature>
<evidence type="ECO:0000313" key="9">
    <source>
        <dbReference type="EMBL" id="MBH9702670.1"/>
    </source>
</evidence>
<accession>A0A8I1DRZ5</accession>
<dbReference type="GO" id="GO:0004497">
    <property type="term" value="F:monooxygenase activity"/>
    <property type="evidence" value="ECO:0007669"/>
    <property type="project" value="UniProtKB-KW"/>
</dbReference>
<proteinExistence type="inferred from homology"/>
<reference evidence="9" key="1">
    <citation type="submission" date="2020-12" db="EMBL/GenBank/DDBJ databases">
        <title>Burkholderia cepacia complex in Mexico.</title>
        <authorList>
            <person name="Estrada P."/>
        </authorList>
    </citation>
    <scope>NUCLEOTIDE SEQUENCE</scope>
    <source>
        <strain evidence="9">871</strain>
    </source>
</reference>
<dbReference type="NCBIfam" id="TIGR03860">
    <property type="entry name" value="FMN_nitrolo"/>
    <property type="match status" value="1"/>
</dbReference>
<evidence type="ECO:0000256" key="3">
    <source>
        <dbReference type="ARBA" id="ARBA00023002"/>
    </source>
</evidence>
<feature type="non-terminal residue" evidence="9">
    <location>
        <position position="1"/>
    </location>
</feature>
<gene>
    <name evidence="9" type="ORF">JAO13_40265</name>
</gene>
<evidence type="ECO:0000313" key="10">
    <source>
        <dbReference type="Proteomes" id="UP000645612"/>
    </source>
</evidence>
<dbReference type="PANTHER" id="PTHR30011:SF16">
    <property type="entry name" value="C2H2 FINGER DOMAIN TRANSCRIPTION FACTOR (EUROFUNG)-RELATED"/>
    <property type="match status" value="1"/>
</dbReference>
<dbReference type="PANTHER" id="PTHR30011">
    <property type="entry name" value="ALKANESULFONATE MONOOXYGENASE-RELATED"/>
    <property type="match status" value="1"/>
</dbReference>
<dbReference type="InterPro" id="IPR051260">
    <property type="entry name" value="Diverse_substr_monoxygenases"/>
</dbReference>
<keyword evidence="2 6" id="KW-0288">FMN</keyword>
<evidence type="ECO:0000256" key="7">
    <source>
        <dbReference type="SAM" id="MobiDB-lite"/>
    </source>
</evidence>
<evidence type="ECO:0000256" key="1">
    <source>
        <dbReference type="ARBA" id="ARBA00022630"/>
    </source>
</evidence>
<feature type="region of interest" description="Disordered" evidence="7">
    <location>
        <begin position="333"/>
        <end position="361"/>
    </location>
</feature>
<feature type="binding site" evidence="6">
    <location>
        <position position="53"/>
    </location>
    <ligand>
        <name>FMN</name>
        <dbReference type="ChEBI" id="CHEBI:58210"/>
    </ligand>
</feature>
<sequence length="361" mass="40279">SLSFEHPYPFARRLSTLDHLTKGRVGWNIVTSYLESGARNIGYQAQTDHDARYDYADEYLDVVYKLLEGSWEDGAVLRDRERGIFSDPQKIHPINHQGNFFSVPGIHLCEPSPQRTPVLYQAGASSRGKQFAATHAECVFVAAPSKVLLKKTVADIRRRAAEAGRDPRSILIFNLQTAIVGETDREAQAKWQEYKSYVSYEGALALISGWTGIDFGQYRPDQVLKYLHTNAIQSAVEAFSTADPNRQWTVEALADWVGIGGFGPLLVGSAETVADELQSWVEETDVDGFNLAYAVTHETFRDVVELLIPELQKRGVFKQDYREGTLREKLFGAGPRLTAPHPGTDYRRGVRNDVGAKETAA</sequence>
<dbReference type="Pfam" id="PF00296">
    <property type="entry name" value="Bac_luciferase"/>
    <property type="match status" value="1"/>
</dbReference>
<evidence type="ECO:0000256" key="5">
    <source>
        <dbReference type="ARBA" id="ARBA00033748"/>
    </source>
</evidence>
<evidence type="ECO:0000256" key="6">
    <source>
        <dbReference type="PIRSR" id="PIRSR000337-1"/>
    </source>
</evidence>
<evidence type="ECO:0000259" key="8">
    <source>
        <dbReference type="Pfam" id="PF00296"/>
    </source>
</evidence>
<dbReference type="GO" id="GO:0016705">
    <property type="term" value="F:oxidoreductase activity, acting on paired donors, with incorporation or reduction of molecular oxygen"/>
    <property type="evidence" value="ECO:0007669"/>
    <property type="project" value="InterPro"/>
</dbReference>
<organism evidence="9 10">
    <name type="scientific">Burkholderia cepacia</name>
    <name type="common">Pseudomonas cepacia</name>
    <dbReference type="NCBI Taxonomy" id="292"/>
    <lineage>
        <taxon>Bacteria</taxon>
        <taxon>Pseudomonadati</taxon>
        <taxon>Pseudomonadota</taxon>
        <taxon>Betaproteobacteria</taxon>
        <taxon>Burkholderiales</taxon>
        <taxon>Burkholderiaceae</taxon>
        <taxon>Burkholderia</taxon>
        <taxon>Burkholderia cepacia complex</taxon>
    </lineage>
</organism>
<comment type="similarity">
    <text evidence="5">Belongs to the NtaA/SnaA/DszA monooxygenase family.</text>
</comment>